<evidence type="ECO:0000256" key="6">
    <source>
        <dbReference type="ARBA" id="ARBA00023002"/>
    </source>
</evidence>
<organism evidence="10 11">
    <name type="scientific">Petrocella atlantisensis</name>
    <dbReference type="NCBI Taxonomy" id="2173034"/>
    <lineage>
        <taxon>Bacteria</taxon>
        <taxon>Bacillati</taxon>
        <taxon>Bacillota</taxon>
        <taxon>Clostridia</taxon>
        <taxon>Lachnospirales</taxon>
        <taxon>Vallitaleaceae</taxon>
        <taxon>Petrocella</taxon>
    </lineage>
</organism>
<dbReference type="PROSITE" id="PS00198">
    <property type="entry name" value="4FE4S_FER_1"/>
    <property type="match status" value="1"/>
</dbReference>
<proteinExistence type="predicted"/>
<evidence type="ECO:0000256" key="3">
    <source>
        <dbReference type="ARBA" id="ARBA00022694"/>
    </source>
</evidence>
<dbReference type="SUPFAM" id="SSF54862">
    <property type="entry name" value="4Fe-4S ferredoxins"/>
    <property type="match status" value="1"/>
</dbReference>
<keyword evidence="2" id="KW-0963">Cytoplasm</keyword>
<dbReference type="GO" id="GO:0008616">
    <property type="term" value="P:tRNA queuosine(34) biosynthetic process"/>
    <property type="evidence" value="ECO:0007669"/>
    <property type="project" value="UniProtKB-KW"/>
</dbReference>
<feature type="domain" description="4Fe-4S ferredoxin-type" evidence="9">
    <location>
        <begin position="175"/>
        <end position="206"/>
    </location>
</feature>
<evidence type="ECO:0000259" key="9">
    <source>
        <dbReference type="PROSITE" id="PS51379"/>
    </source>
</evidence>
<evidence type="ECO:0000256" key="5">
    <source>
        <dbReference type="ARBA" id="ARBA00022785"/>
    </source>
</evidence>
<dbReference type="PANTHER" id="PTHR30002">
    <property type="entry name" value="EPOXYQUEUOSINE REDUCTASE"/>
    <property type="match status" value="1"/>
</dbReference>
<evidence type="ECO:0000256" key="2">
    <source>
        <dbReference type="ARBA" id="ARBA00022490"/>
    </source>
</evidence>
<dbReference type="Pfam" id="PF08331">
    <property type="entry name" value="QueG_DUF1730"/>
    <property type="match status" value="1"/>
</dbReference>
<dbReference type="KEGG" id="cbar:PATL70BA_0092"/>
<dbReference type="InterPro" id="IPR013542">
    <property type="entry name" value="QueG_DUF1730"/>
</dbReference>
<evidence type="ECO:0000256" key="4">
    <source>
        <dbReference type="ARBA" id="ARBA00022723"/>
    </source>
</evidence>
<keyword evidence="4" id="KW-0479">Metal-binding</keyword>
<keyword evidence="11" id="KW-1185">Reference proteome</keyword>
<dbReference type="GO" id="GO:0051539">
    <property type="term" value="F:4 iron, 4 sulfur cluster binding"/>
    <property type="evidence" value="ECO:0007669"/>
    <property type="project" value="UniProtKB-KW"/>
</dbReference>
<dbReference type="PROSITE" id="PS51379">
    <property type="entry name" value="4FE4S_FER_2"/>
    <property type="match status" value="1"/>
</dbReference>
<dbReference type="AlphaFoldDB" id="A0A3P7PRV8"/>
<keyword evidence="3" id="KW-0819">tRNA processing</keyword>
<dbReference type="RefSeq" id="WP_125135520.1">
    <property type="nucleotide sequence ID" value="NZ_LR130778.1"/>
</dbReference>
<dbReference type="InterPro" id="IPR017896">
    <property type="entry name" value="4Fe4S_Fe-S-bd"/>
</dbReference>
<dbReference type="GO" id="GO:0052693">
    <property type="term" value="F:epoxyqueuosine reductase activity"/>
    <property type="evidence" value="ECO:0007669"/>
    <property type="project" value="TreeGrafter"/>
</dbReference>
<dbReference type="InterPro" id="IPR017900">
    <property type="entry name" value="4Fe4S_Fe_S_CS"/>
</dbReference>
<keyword evidence="5" id="KW-0671">Queuosine biosynthesis</keyword>
<dbReference type="NCBIfam" id="TIGR00276">
    <property type="entry name" value="tRNA epoxyqueuosine(34) reductase QueG"/>
    <property type="match status" value="1"/>
</dbReference>
<name>A0A3P7PRV8_9FIRM</name>
<gene>
    <name evidence="10" type="primary">queG</name>
    <name evidence="10" type="ORF">PATL70BA_0092</name>
</gene>
<dbReference type="EMBL" id="LR130778">
    <property type="protein sequence ID" value="VDN45931.1"/>
    <property type="molecule type" value="Genomic_DNA"/>
</dbReference>
<dbReference type="OrthoDB" id="9784571at2"/>
<keyword evidence="7" id="KW-0408">Iron</keyword>
<evidence type="ECO:0000256" key="7">
    <source>
        <dbReference type="ARBA" id="ARBA00023004"/>
    </source>
</evidence>
<evidence type="ECO:0000313" key="11">
    <source>
        <dbReference type="Proteomes" id="UP000279029"/>
    </source>
</evidence>
<dbReference type="Pfam" id="PF13484">
    <property type="entry name" value="Fer4_16"/>
    <property type="match status" value="1"/>
</dbReference>
<accession>A0A3P7PRV8</accession>
<dbReference type="GO" id="GO:0046872">
    <property type="term" value="F:metal ion binding"/>
    <property type="evidence" value="ECO:0007669"/>
    <property type="project" value="UniProtKB-KW"/>
</dbReference>
<protein>
    <submittedName>
        <fullName evidence="10">tRNA epoxyqueuosine(34) reductase QueG</fullName>
    </submittedName>
</protein>
<keyword evidence="1" id="KW-0004">4Fe-4S</keyword>
<keyword evidence="6" id="KW-0560">Oxidoreductase</keyword>
<evidence type="ECO:0000313" key="10">
    <source>
        <dbReference type="EMBL" id="VDN45931.1"/>
    </source>
</evidence>
<dbReference type="PANTHER" id="PTHR30002:SF4">
    <property type="entry name" value="EPOXYQUEUOSINE REDUCTASE"/>
    <property type="match status" value="1"/>
</dbReference>
<evidence type="ECO:0000256" key="1">
    <source>
        <dbReference type="ARBA" id="ARBA00022485"/>
    </source>
</evidence>
<dbReference type="InterPro" id="IPR004453">
    <property type="entry name" value="QueG"/>
</dbReference>
<dbReference type="Proteomes" id="UP000279029">
    <property type="component" value="Chromosome"/>
</dbReference>
<evidence type="ECO:0000256" key="8">
    <source>
        <dbReference type="ARBA" id="ARBA00023014"/>
    </source>
</evidence>
<sequence length="341" mass="38502">MKAQVIKEDIIKFCDSIGVQAVGFTSALPFNELKEDYQYRQQQHLNCTFEVRDSVLDLMDPKRIMTDAKSFISILEPHQPYSQIKPTSGIGRMASGTASLDYHKILDGHLEKLQIFLQEKYDIHGVKLCDTTPLSDRAIAVRAGLGVLRRNNMFYHKTMGSYVNIASLLIDFDLEATDHDKEAIPCGTCQICKVTCPTKAIIGDGTINSNRCISYLTQKNETSEEESKMIGNMIYGCDICQLRCPVNNKVKNPFVEFIVDQEVDLVTLLNIDNATFKNTYGRTASGWRGKRTLQRNAIAAMGNSGDRGMIEILNKYEDDNRSIIKREVQRAITRLKNIEVK</sequence>
<reference evidence="10 11" key="1">
    <citation type="submission" date="2018-09" db="EMBL/GenBank/DDBJ databases">
        <authorList>
            <person name="Postec A."/>
        </authorList>
    </citation>
    <scope>NUCLEOTIDE SEQUENCE [LARGE SCALE GENOMIC DNA]</scope>
    <source>
        <strain evidence="10">70B-A</strain>
    </source>
</reference>
<keyword evidence="8" id="KW-0411">Iron-sulfur</keyword>